<keyword evidence="3" id="KW-1185">Reference proteome</keyword>
<feature type="compositionally biased region" description="Basic and acidic residues" evidence="1">
    <location>
        <begin position="114"/>
        <end position="124"/>
    </location>
</feature>
<name>A0A368N7T4_9EURY</name>
<accession>A0A368N7T4</accession>
<dbReference type="RefSeq" id="WP_114447721.1">
    <property type="nucleotide sequence ID" value="NZ_QPHM01000001.1"/>
</dbReference>
<organism evidence="2 3">
    <name type="scientific">Haloplanus salinus</name>
    <dbReference type="NCBI Taxonomy" id="1126245"/>
    <lineage>
        <taxon>Archaea</taxon>
        <taxon>Methanobacteriati</taxon>
        <taxon>Methanobacteriota</taxon>
        <taxon>Stenosarchaea group</taxon>
        <taxon>Halobacteria</taxon>
        <taxon>Halobacteriales</taxon>
        <taxon>Haloferacaceae</taxon>
        <taxon>Haloplanus</taxon>
    </lineage>
</organism>
<reference evidence="2 3" key="1">
    <citation type="submission" date="2018-07" db="EMBL/GenBank/DDBJ databases">
        <title>Genome sequences of Haloplanus salinus JCM 18368T.</title>
        <authorList>
            <person name="Kim Y.B."/>
            <person name="Roh S.W."/>
        </authorList>
    </citation>
    <scope>NUCLEOTIDE SEQUENCE [LARGE SCALE GENOMIC DNA]</scope>
    <source>
        <strain evidence="2 3">JCM 18368</strain>
    </source>
</reference>
<dbReference type="AlphaFoldDB" id="A0A368N7T4"/>
<protein>
    <submittedName>
        <fullName evidence="2">Uncharacterized protein</fullName>
    </submittedName>
</protein>
<feature type="region of interest" description="Disordered" evidence="1">
    <location>
        <begin position="94"/>
        <end position="140"/>
    </location>
</feature>
<feature type="compositionally biased region" description="Basic and acidic residues" evidence="1">
    <location>
        <begin position="94"/>
        <end position="105"/>
    </location>
</feature>
<feature type="region of interest" description="Disordered" evidence="1">
    <location>
        <begin position="182"/>
        <end position="204"/>
    </location>
</feature>
<sequence length="236" mass="24339">MGETASEAGTGATGVSNGGAGTPREFVRYTPDGQSTPDGSWRSRHRNVLAVALISHWYSTGTSREEAADRLQEARAKTEGVANLAQKNAEVERARAEAEDAKADADGATMSRAAEGESSVRLDADGESEEANAGADGAKEVSEAIREITGDADEQREMLDPVSTEMTDLSATVEEVADVGRTTADGSENASAVAEEQPASMSRVSANVTSILAAFEVIGGDHRPGGPDATTGAPTL</sequence>
<evidence type="ECO:0000313" key="3">
    <source>
        <dbReference type="Proteomes" id="UP000252189"/>
    </source>
</evidence>
<dbReference type="OrthoDB" id="8523at2157"/>
<feature type="region of interest" description="Disordered" evidence="1">
    <location>
        <begin position="1"/>
        <end position="41"/>
    </location>
</feature>
<evidence type="ECO:0000256" key="1">
    <source>
        <dbReference type="SAM" id="MobiDB-lite"/>
    </source>
</evidence>
<dbReference type="EMBL" id="QPHM01000001">
    <property type="protein sequence ID" value="RCU46170.1"/>
    <property type="molecule type" value="Genomic_DNA"/>
</dbReference>
<evidence type="ECO:0000313" key="2">
    <source>
        <dbReference type="EMBL" id="RCU46170.1"/>
    </source>
</evidence>
<comment type="caution">
    <text evidence="2">The sequence shown here is derived from an EMBL/GenBank/DDBJ whole genome shotgun (WGS) entry which is preliminary data.</text>
</comment>
<dbReference type="Gene3D" id="1.10.287.950">
    <property type="entry name" value="Methyl-accepting chemotaxis protein"/>
    <property type="match status" value="1"/>
</dbReference>
<gene>
    <name evidence="2" type="ORF">DU504_01960</name>
</gene>
<dbReference type="Proteomes" id="UP000252189">
    <property type="component" value="Unassembled WGS sequence"/>
</dbReference>
<proteinExistence type="predicted"/>